<reference evidence="2" key="1">
    <citation type="submission" date="2023-07" db="EMBL/GenBank/DDBJ databases">
        <title>Chromosome-level Genome Assembly of Striped Snakehead (Channa striata).</title>
        <authorList>
            <person name="Liu H."/>
        </authorList>
    </citation>
    <scope>NUCLEOTIDE SEQUENCE</scope>
    <source>
        <strain evidence="2">Gz</strain>
        <tissue evidence="2">Muscle</tissue>
    </source>
</reference>
<dbReference type="EMBL" id="JAUPFM010000014">
    <property type="protein sequence ID" value="KAK2830745.1"/>
    <property type="molecule type" value="Genomic_DNA"/>
</dbReference>
<evidence type="ECO:0000313" key="2">
    <source>
        <dbReference type="EMBL" id="KAK2830745.1"/>
    </source>
</evidence>
<sequence length="123" mass="14008">MKEVKHRHSPYCPQTPARDPSPPIWPISFVSKDHIKGPEEKKRRRRGCEGEAARSGGAKGMKSSQEEEEEEEKEEEQEAVDQKTKKCENGSTLKTELNVNVLAATNVKVMERRKWAGRTSEMD</sequence>
<evidence type="ECO:0000256" key="1">
    <source>
        <dbReference type="SAM" id="MobiDB-lite"/>
    </source>
</evidence>
<proteinExistence type="predicted"/>
<accession>A0AA88M5B5</accession>
<feature type="compositionally biased region" description="Acidic residues" evidence="1">
    <location>
        <begin position="66"/>
        <end position="79"/>
    </location>
</feature>
<organism evidence="2 3">
    <name type="scientific">Channa striata</name>
    <name type="common">Snakehead murrel</name>
    <name type="synonym">Ophicephalus striatus</name>
    <dbReference type="NCBI Taxonomy" id="64152"/>
    <lineage>
        <taxon>Eukaryota</taxon>
        <taxon>Metazoa</taxon>
        <taxon>Chordata</taxon>
        <taxon>Craniata</taxon>
        <taxon>Vertebrata</taxon>
        <taxon>Euteleostomi</taxon>
        <taxon>Actinopterygii</taxon>
        <taxon>Neopterygii</taxon>
        <taxon>Teleostei</taxon>
        <taxon>Neoteleostei</taxon>
        <taxon>Acanthomorphata</taxon>
        <taxon>Anabantaria</taxon>
        <taxon>Anabantiformes</taxon>
        <taxon>Channoidei</taxon>
        <taxon>Channidae</taxon>
        <taxon>Channa</taxon>
    </lineage>
</organism>
<protein>
    <submittedName>
        <fullName evidence="2">Uncharacterized protein</fullName>
    </submittedName>
</protein>
<dbReference type="Proteomes" id="UP001187415">
    <property type="component" value="Unassembled WGS sequence"/>
</dbReference>
<keyword evidence="3" id="KW-1185">Reference proteome</keyword>
<evidence type="ECO:0000313" key="3">
    <source>
        <dbReference type="Proteomes" id="UP001187415"/>
    </source>
</evidence>
<gene>
    <name evidence="2" type="ORF">Q5P01_018676</name>
</gene>
<dbReference type="AlphaFoldDB" id="A0AA88M5B5"/>
<name>A0AA88M5B5_CHASR</name>
<comment type="caution">
    <text evidence="2">The sequence shown here is derived from an EMBL/GenBank/DDBJ whole genome shotgun (WGS) entry which is preliminary data.</text>
</comment>
<feature type="compositionally biased region" description="Basic and acidic residues" evidence="1">
    <location>
        <begin position="31"/>
        <end position="52"/>
    </location>
</feature>
<feature type="region of interest" description="Disordered" evidence="1">
    <location>
        <begin position="1"/>
        <end position="91"/>
    </location>
</feature>